<dbReference type="GO" id="GO:0010628">
    <property type="term" value="P:positive regulation of gene expression"/>
    <property type="evidence" value="ECO:0007669"/>
    <property type="project" value="TreeGrafter"/>
</dbReference>
<evidence type="ECO:0000256" key="4">
    <source>
        <dbReference type="ARBA" id="ARBA00023163"/>
    </source>
</evidence>
<dbReference type="Pfam" id="PF03466">
    <property type="entry name" value="LysR_substrate"/>
    <property type="match status" value="1"/>
</dbReference>
<keyword evidence="3" id="KW-0238">DNA-binding</keyword>
<evidence type="ECO:0000256" key="3">
    <source>
        <dbReference type="ARBA" id="ARBA00023125"/>
    </source>
</evidence>
<dbReference type="PANTHER" id="PTHR30427">
    <property type="entry name" value="TRANSCRIPTIONAL ACTIVATOR PROTEIN LYSR"/>
    <property type="match status" value="1"/>
</dbReference>
<evidence type="ECO:0000313" key="6">
    <source>
        <dbReference type="EMBL" id="NDV89218.1"/>
    </source>
</evidence>
<dbReference type="PROSITE" id="PS50931">
    <property type="entry name" value="HTH_LYSR"/>
    <property type="match status" value="1"/>
</dbReference>
<keyword evidence="7" id="KW-1185">Reference proteome</keyword>
<sequence>MLKSRQLEAFRAVILSGSATEAANFLNITQPAISRLIADLEYQLGLKLFERKGGKLLPTADGVTLYREVERSFVGLERIEKAAKDILERRGGELRVAALPALATSFLPMVTANFVSARPAVDITLYGMTSPSVLDWVTTGRCDLGIVHERIPHSAITTYELPSMDAVFIASRGHPLLAQDAIGPEDLHGQDIVALAAASSARRKFDAVMVTHDCVPRIRTESPLTMIICGMVDAGFGCAIVDPFTASHLPWRNLQVRPFRPSIKFEWSMIVPNFSPVSSLAQDFADEFSGSFSRTLGMLNSRQGPGDRSVLLSDV</sequence>
<dbReference type="InterPro" id="IPR036388">
    <property type="entry name" value="WH-like_DNA-bd_sf"/>
</dbReference>
<dbReference type="InterPro" id="IPR036390">
    <property type="entry name" value="WH_DNA-bd_sf"/>
</dbReference>
<dbReference type="Pfam" id="PF00126">
    <property type="entry name" value="HTH_1"/>
    <property type="match status" value="1"/>
</dbReference>
<dbReference type="EMBL" id="JAAAMJ010000031">
    <property type="protein sequence ID" value="NDV89218.1"/>
    <property type="molecule type" value="Genomic_DNA"/>
</dbReference>
<evidence type="ECO:0000313" key="7">
    <source>
        <dbReference type="Proteomes" id="UP000476332"/>
    </source>
</evidence>
<gene>
    <name evidence="6" type="ORF">GTW51_21385</name>
</gene>
<evidence type="ECO:0000256" key="1">
    <source>
        <dbReference type="ARBA" id="ARBA00009437"/>
    </source>
</evidence>
<organism evidence="6 7">
    <name type="scientific">Aurantimonas aggregata</name>
    <dbReference type="NCBI Taxonomy" id="2047720"/>
    <lineage>
        <taxon>Bacteria</taxon>
        <taxon>Pseudomonadati</taxon>
        <taxon>Pseudomonadota</taxon>
        <taxon>Alphaproteobacteria</taxon>
        <taxon>Hyphomicrobiales</taxon>
        <taxon>Aurantimonadaceae</taxon>
        <taxon>Aurantimonas</taxon>
    </lineage>
</organism>
<dbReference type="Proteomes" id="UP000476332">
    <property type="component" value="Unassembled WGS sequence"/>
</dbReference>
<dbReference type="InterPro" id="IPR000847">
    <property type="entry name" value="LysR_HTH_N"/>
</dbReference>
<dbReference type="GO" id="GO:0043565">
    <property type="term" value="F:sequence-specific DNA binding"/>
    <property type="evidence" value="ECO:0007669"/>
    <property type="project" value="TreeGrafter"/>
</dbReference>
<dbReference type="Gene3D" id="3.40.190.290">
    <property type="match status" value="1"/>
</dbReference>
<dbReference type="SUPFAM" id="SSF53850">
    <property type="entry name" value="Periplasmic binding protein-like II"/>
    <property type="match status" value="1"/>
</dbReference>
<comment type="caution">
    <text evidence="6">The sequence shown here is derived from an EMBL/GenBank/DDBJ whole genome shotgun (WGS) entry which is preliminary data.</text>
</comment>
<dbReference type="GO" id="GO:0003700">
    <property type="term" value="F:DNA-binding transcription factor activity"/>
    <property type="evidence" value="ECO:0007669"/>
    <property type="project" value="InterPro"/>
</dbReference>
<keyword evidence="4" id="KW-0804">Transcription</keyword>
<dbReference type="CDD" id="cd08415">
    <property type="entry name" value="PBP2_LysR_opines_like"/>
    <property type="match status" value="1"/>
</dbReference>
<name>A0A6L9MP66_9HYPH</name>
<dbReference type="AlphaFoldDB" id="A0A6L9MP66"/>
<keyword evidence="2" id="KW-0805">Transcription regulation</keyword>
<protein>
    <submittedName>
        <fullName evidence="6">LysR family transcriptional regulator</fullName>
    </submittedName>
</protein>
<evidence type="ECO:0000259" key="5">
    <source>
        <dbReference type="PROSITE" id="PS50931"/>
    </source>
</evidence>
<evidence type="ECO:0000256" key="2">
    <source>
        <dbReference type="ARBA" id="ARBA00023015"/>
    </source>
</evidence>
<comment type="similarity">
    <text evidence="1">Belongs to the LysR transcriptional regulatory family.</text>
</comment>
<dbReference type="InterPro" id="IPR037424">
    <property type="entry name" value="NocR_PBP2"/>
</dbReference>
<dbReference type="PRINTS" id="PR00039">
    <property type="entry name" value="HTHLYSR"/>
</dbReference>
<dbReference type="PANTHER" id="PTHR30427:SF1">
    <property type="entry name" value="TRANSCRIPTIONAL ACTIVATOR PROTEIN LYSR"/>
    <property type="match status" value="1"/>
</dbReference>
<reference evidence="6 7" key="1">
    <citation type="submission" date="2020-01" db="EMBL/GenBank/DDBJ databases">
        <title>Genomes of bacteria type strains.</title>
        <authorList>
            <person name="Chen J."/>
            <person name="Zhu S."/>
            <person name="Chen J."/>
        </authorList>
    </citation>
    <scope>NUCLEOTIDE SEQUENCE [LARGE SCALE GENOMIC DNA]</scope>
    <source>
        <strain evidence="6 7">KCTC 52919</strain>
    </source>
</reference>
<accession>A0A6L9MP66</accession>
<dbReference type="Gene3D" id="1.10.10.10">
    <property type="entry name" value="Winged helix-like DNA-binding domain superfamily/Winged helix DNA-binding domain"/>
    <property type="match status" value="1"/>
</dbReference>
<dbReference type="InterPro" id="IPR005119">
    <property type="entry name" value="LysR_subst-bd"/>
</dbReference>
<dbReference type="SUPFAM" id="SSF46785">
    <property type="entry name" value="Winged helix' DNA-binding domain"/>
    <property type="match status" value="1"/>
</dbReference>
<feature type="domain" description="HTH lysR-type" evidence="5">
    <location>
        <begin position="2"/>
        <end position="59"/>
    </location>
</feature>
<proteinExistence type="inferred from homology"/>
<dbReference type="RefSeq" id="WP_163046066.1">
    <property type="nucleotide sequence ID" value="NZ_JAAAMJ010000031.1"/>
</dbReference>